<keyword evidence="3" id="KW-1185">Reference proteome</keyword>
<reference evidence="2" key="1">
    <citation type="journal article" date="2020" name="Stud. Mycol.">
        <title>101 Dothideomycetes genomes: a test case for predicting lifestyles and emergence of pathogens.</title>
        <authorList>
            <person name="Haridas S."/>
            <person name="Albert R."/>
            <person name="Binder M."/>
            <person name="Bloem J."/>
            <person name="Labutti K."/>
            <person name="Salamov A."/>
            <person name="Andreopoulos B."/>
            <person name="Baker S."/>
            <person name="Barry K."/>
            <person name="Bills G."/>
            <person name="Bluhm B."/>
            <person name="Cannon C."/>
            <person name="Castanera R."/>
            <person name="Culley D."/>
            <person name="Daum C."/>
            <person name="Ezra D."/>
            <person name="Gonzalez J."/>
            <person name="Henrissat B."/>
            <person name="Kuo A."/>
            <person name="Liang C."/>
            <person name="Lipzen A."/>
            <person name="Lutzoni F."/>
            <person name="Magnuson J."/>
            <person name="Mondo S."/>
            <person name="Nolan M."/>
            <person name="Ohm R."/>
            <person name="Pangilinan J."/>
            <person name="Park H.-J."/>
            <person name="Ramirez L."/>
            <person name="Alfaro M."/>
            <person name="Sun H."/>
            <person name="Tritt A."/>
            <person name="Yoshinaga Y."/>
            <person name="Zwiers L.-H."/>
            <person name="Turgeon B."/>
            <person name="Goodwin S."/>
            <person name="Spatafora J."/>
            <person name="Crous P."/>
            <person name="Grigoriev I."/>
        </authorList>
    </citation>
    <scope>NUCLEOTIDE SEQUENCE</scope>
    <source>
        <strain evidence="2">CBS 122681</strain>
    </source>
</reference>
<gene>
    <name evidence="2" type="ORF">K491DRAFT_715228</name>
</gene>
<accession>A0A6A6TCH3</accession>
<dbReference type="AlphaFoldDB" id="A0A6A6TCH3"/>
<evidence type="ECO:0000313" key="3">
    <source>
        <dbReference type="Proteomes" id="UP000799324"/>
    </source>
</evidence>
<dbReference type="PROSITE" id="PS50181">
    <property type="entry name" value="FBOX"/>
    <property type="match status" value="1"/>
</dbReference>
<name>A0A6A6TCH3_9PLEO</name>
<dbReference type="InterPro" id="IPR036047">
    <property type="entry name" value="F-box-like_dom_sf"/>
</dbReference>
<dbReference type="Gene3D" id="1.20.1280.50">
    <property type="match status" value="1"/>
</dbReference>
<evidence type="ECO:0000259" key="1">
    <source>
        <dbReference type="PROSITE" id="PS50181"/>
    </source>
</evidence>
<dbReference type="OrthoDB" id="3219396at2759"/>
<dbReference type="Pfam" id="PF12937">
    <property type="entry name" value="F-box-like"/>
    <property type="match status" value="1"/>
</dbReference>
<dbReference type="SMART" id="SM00256">
    <property type="entry name" value="FBOX"/>
    <property type="match status" value="1"/>
</dbReference>
<feature type="domain" description="F-box" evidence="1">
    <location>
        <begin position="4"/>
        <end position="41"/>
    </location>
</feature>
<proteinExistence type="predicted"/>
<organism evidence="2 3">
    <name type="scientific">Lophiostoma macrostomum CBS 122681</name>
    <dbReference type="NCBI Taxonomy" id="1314788"/>
    <lineage>
        <taxon>Eukaryota</taxon>
        <taxon>Fungi</taxon>
        <taxon>Dikarya</taxon>
        <taxon>Ascomycota</taxon>
        <taxon>Pezizomycotina</taxon>
        <taxon>Dothideomycetes</taxon>
        <taxon>Pleosporomycetidae</taxon>
        <taxon>Pleosporales</taxon>
        <taxon>Lophiostomataceae</taxon>
        <taxon>Lophiostoma</taxon>
    </lineage>
</organism>
<sequence>MKHASPNARFPDNVLLKIFEHLECIDIVKSQSVCRRWHEVICWGSPKLRRALLLTPFPTETWDRQLYIDLDLNFREKPIPIASGSGPETTRKVASASAHTLTCHTLKYYRAPHAAPQTYLPHSVLRLPLYDFGITGSRVPPLKLHPVLEDMGRYMHLIDPRFARCNCSKHAPDGPCLRASGTFPAATSVSAPALPPECALHNAYISMPPLRTVWINLSWLEVMMGSCADVHQGNRERVLGYLGEVGRRPGGDRRVAGGSNLFGGASWRRVEDVEGVKVVGFLEALREEIGMVRRSLGCMRGREMDVAFVH</sequence>
<dbReference type="SUPFAM" id="SSF81383">
    <property type="entry name" value="F-box domain"/>
    <property type="match status" value="1"/>
</dbReference>
<dbReference type="EMBL" id="MU004334">
    <property type="protein sequence ID" value="KAF2656638.1"/>
    <property type="molecule type" value="Genomic_DNA"/>
</dbReference>
<dbReference type="InterPro" id="IPR001810">
    <property type="entry name" value="F-box_dom"/>
</dbReference>
<dbReference type="Proteomes" id="UP000799324">
    <property type="component" value="Unassembled WGS sequence"/>
</dbReference>
<evidence type="ECO:0000313" key="2">
    <source>
        <dbReference type="EMBL" id="KAF2656638.1"/>
    </source>
</evidence>
<dbReference type="CDD" id="cd09917">
    <property type="entry name" value="F-box_SF"/>
    <property type="match status" value="1"/>
</dbReference>
<protein>
    <recommendedName>
        <fullName evidence="1">F-box domain-containing protein</fullName>
    </recommendedName>
</protein>